<keyword evidence="3" id="KW-1185">Reference proteome</keyword>
<gene>
    <name evidence="2" type="ORF">TAV2_LOCUS6980</name>
</gene>
<evidence type="ECO:0000256" key="1">
    <source>
        <dbReference type="SAM" id="MobiDB-lite"/>
    </source>
</evidence>
<evidence type="ECO:0000313" key="2">
    <source>
        <dbReference type="EMBL" id="CAH2045880.1"/>
    </source>
</evidence>
<sequence length="330" mass="37267">MDILRHQGKMQKWPKGRESKTNNVYFLVLLVALRHQSKIQKWPKGRELSGSLKIGRESSKTNNVAVNKLVETAPNVKRDAAATSQVPKEAANTNVRRSLKFVEKNSSKAGLSKALGKQKVQASQKPVPPCNETTIELWKQILSTLGEIGSTREQMLKLMTDGQCFGSRPSAAGSSKRQRAEKEQERGDNEEAEKLQEQERGDNEEAEKLQEQERGDNEEAEKLQEQERGDNEEAANKKVQERGDKEEAEKLQEQERGDNEKAAKLQEKERGDNEEAANQKEKERGDTEEAEKLQEKVRGDKEEAANEKEQERGDNEEAAKLLDLNQPSPQ</sequence>
<protein>
    <submittedName>
        <fullName evidence="2">Uncharacterized protein</fullName>
    </submittedName>
</protein>
<reference evidence="2 3" key="1">
    <citation type="submission" date="2022-03" db="EMBL/GenBank/DDBJ databases">
        <authorList>
            <person name="Nunn A."/>
            <person name="Chopra R."/>
            <person name="Nunn A."/>
            <person name="Contreras Garrido A."/>
        </authorList>
    </citation>
    <scope>NUCLEOTIDE SEQUENCE [LARGE SCALE GENOMIC DNA]</scope>
</reference>
<dbReference type="AlphaFoldDB" id="A0AAU9RS20"/>
<dbReference type="Proteomes" id="UP000836841">
    <property type="component" value="Chromosome 2"/>
</dbReference>
<feature type="region of interest" description="Disordered" evidence="1">
    <location>
        <begin position="104"/>
        <end position="129"/>
    </location>
</feature>
<accession>A0AAU9RS20</accession>
<organism evidence="2 3">
    <name type="scientific">Thlaspi arvense</name>
    <name type="common">Field penny-cress</name>
    <dbReference type="NCBI Taxonomy" id="13288"/>
    <lineage>
        <taxon>Eukaryota</taxon>
        <taxon>Viridiplantae</taxon>
        <taxon>Streptophyta</taxon>
        <taxon>Embryophyta</taxon>
        <taxon>Tracheophyta</taxon>
        <taxon>Spermatophyta</taxon>
        <taxon>Magnoliopsida</taxon>
        <taxon>eudicotyledons</taxon>
        <taxon>Gunneridae</taxon>
        <taxon>Pentapetalae</taxon>
        <taxon>rosids</taxon>
        <taxon>malvids</taxon>
        <taxon>Brassicales</taxon>
        <taxon>Brassicaceae</taxon>
        <taxon>Thlaspideae</taxon>
        <taxon>Thlaspi</taxon>
    </lineage>
</organism>
<feature type="region of interest" description="Disordered" evidence="1">
    <location>
        <begin position="162"/>
        <end position="330"/>
    </location>
</feature>
<feature type="compositionally biased region" description="Basic and acidic residues" evidence="1">
    <location>
        <begin position="178"/>
        <end position="320"/>
    </location>
</feature>
<name>A0AAU9RS20_THLAR</name>
<proteinExistence type="predicted"/>
<dbReference type="EMBL" id="OU466858">
    <property type="protein sequence ID" value="CAH2045880.1"/>
    <property type="molecule type" value="Genomic_DNA"/>
</dbReference>
<evidence type="ECO:0000313" key="3">
    <source>
        <dbReference type="Proteomes" id="UP000836841"/>
    </source>
</evidence>